<dbReference type="AlphaFoldDB" id="A0AAD5KXL2"/>
<comment type="caution">
    <text evidence="3">The sequence shown here is derived from an EMBL/GenBank/DDBJ whole genome shotgun (WGS) entry which is preliminary data.</text>
</comment>
<proteinExistence type="predicted"/>
<evidence type="ECO:0000313" key="4">
    <source>
        <dbReference type="Proteomes" id="UP000820818"/>
    </source>
</evidence>
<evidence type="ECO:0000256" key="1">
    <source>
        <dbReference type="SAM" id="MobiDB-lite"/>
    </source>
</evidence>
<sequence length="180" mass="20162">MHLLAFYMLVGAAVLLAVDSYPVERRASGRASGNKDRASLVNDESGELAAKQSSAEDDVVIQDVGKKISVRRNAQSQTDSSTLSPSQPNFDDYSSEDVDVVPFVDLDAIQPAISDFYHRPVTGMFKPAKSNDWFHVKQHMHDYYFREMGREMGKEHSWQPVKDDTDGLNFESPAKSYVNI</sequence>
<feature type="compositionally biased region" description="Basic and acidic residues" evidence="1">
    <location>
        <begin position="26"/>
        <end position="38"/>
    </location>
</feature>
<reference evidence="3 4" key="1">
    <citation type="submission" date="2022-05" db="EMBL/GenBank/DDBJ databases">
        <title>A multi-omics perspective on studying reproductive biology in Daphnia sinensis.</title>
        <authorList>
            <person name="Jia J."/>
        </authorList>
    </citation>
    <scope>NUCLEOTIDE SEQUENCE [LARGE SCALE GENOMIC DNA]</scope>
    <source>
        <strain evidence="3 4">WSL</strain>
    </source>
</reference>
<gene>
    <name evidence="3" type="ORF">GHT06_012447</name>
</gene>
<feature type="region of interest" description="Disordered" evidence="1">
    <location>
        <begin position="71"/>
        <end position="91"/>
    </location>
</feature>
<feature type="region of interest" description="Disordered" evidence="1">
    <location>
        <begin position="26"/>
        <end position="54"/>
    </location>
</feature>
<evidence type="ECO:0000256" key="2">
    <source>
        <dbReference type="SAM" id="SignalP"/>
    </source>
</evidence>
<dbReference type="Proteomes" id="UP000820818">
    <property type="component" value="Linkage Group LG3"/>
</dbReference>
<feature type="chain" id="PRO_5041939249" evidence="2">
    <location>
        <begin position="21"/>
        <end position="180"/>
    </location>
</feature>
<name>A0AAD5KXL2_9CRUS</name>
<protein>
    <submittedName>
        <fullName evidence="3">Uncharacterized protein</fullName>
    </submittedName>
</protein>
<feature type="signal peptide" evidence="2">
    <location>
        <begin position="1"/>
        <end position="20"/>
    </location>
</feature>
<keyword evidence="2" id="KW-0732">Signal</keyword>
<accession>A0AAD5KXL2</accession>
<dbReference type="EMBL" id="WJBH02000003">
    <property type="protein sequence ID" value="KAI9561489.1"/>
    <property type="molecule type" value="Genomic_DNA"/>
</dbReference>
<evidence type="ECO:0000313" key="3">
    <source>
        <dbReference type="EMBL" id="KAI9561489.1"/>
    </source>
</evidence>
<organism evidence="3 4">
    <name type="scientific">Daphnia sinensis</name>
    <dbReference type="NCBI Taxonomy" id="1820382"/>
    <lineage>
        <taxon>Eukaryota</taxon>
        <taxon>Metazoa</taxon>
        <taxon>Ecdysozoa</taxon>
        <taxon>Arthropoda</taxon>
        <taxon>Crustacea</taxon>
        <taxon>Branchiopoda</taxon>
        <taxon>Diplostraca</taxon>
        <taxon>Cladocera</taxon>
        <taxon>Anomopoda</taxon>
        <taxon>Daphniidae</taxon>
        <taxon>Daphnia</taxon>
        <taxon>Daphnia similis group</taxon>
    </lineage>
</organism>
<feature type="compositionally biased region" description="Polar residues" evidence="1">
    <location>
        <begin position="72"/>
        <end position="89"/>
    </location>
</feature>
<keyword evidence="4" id="KW-1185">Reference proteome</keyword>